<comment type="caution">
    <text evidence="2">The sequence shown here is derived from an EMBL/GenBank/DDBJ whole genome shotgun (WGS) entry which is preliminary data.</text>
</comment>
<dbReference type="Proteomes" id="UP000297948">
    <property type="component" value="Unassembled WGS sequence"/>
</dbReference>
<dbReference type="AlphaFoldDB" id="A0A4Z0HE25"/>
<feature type="region of interest" description="Disordered" evidence="1">
    <location>
        <begin position="29"/>
        <end position="59"/>
    </location>
</feature>
<organism evidence="2 3">
    <name type="scientific">Streptomyces palmae</name>
    <dbReference type="NCBI Taxonomy" id="1701085"/>
    <lineage>
        <taxon>Bacteria</taxon>
        <taxon>Bacillati</taxon>
        <taxon>Actinomycetota</taxon>
        <taxon>Actinomycetes</taxon>
        <taxon>Kitasatosporales</taxon>
        <taxon>Streptomycetaceae</taxon>
        <taxon>Streptomyces</taxon>
    </lineage>
</organism>
<reference evidence="2 3" key="1">
    <citation type="submission" date="2019-03" db="EMBL/GenBank/DDBJ databases">
        <authorList>
            <person name="Gonzalez-Pimentel J.L."/>
        </authorList>
    </citation>
    <scope>NUCLEOTIDE SEQUENCE [LARGE SCALE GENOMIC DNA]</scope>
    <source>
        <strain evidence="2 3">JCM 31289</strain>
    </source>
</reference>
<accession>A0A4Z0HE25</accession>
<feature type="compositionally biased region" description="Low complexity" evidence="1">
    <location>
        <begin position="29"/>
        <end position="39"/>
    </location>
</feature>
<dbReference type="EMBL" id="SRID01000002">
    <property type="protein sequence ID" value="TGB19385.1"/>
    <property type="molecule type" value="Genomic_DNA"/>
</dbReference>
<sequence>MANRVAVHFARLLDRVLPSSGRHRAIGLAGAGAAPGAQPGTPPPPTRWKTYTQTHSPSPLRAEDCALVRPYVRSPGEGRRRLWLAVRGVDIPPRLFHPAKAAA</sequence>
<evidence type="ECO:0000256" key="1">
    <source>
        <dbReference type="SAM" id="MobiDB-lite"/>
    </source>
</evidence>
<keyword evidence="3" id="KW-1185">Reference proteome</keyword>
<evidence type="ECO:0000313" key="3">
    <source>
        <dbReference type="Proteomes" id="UP000297948"/>
    </source>
</evidence>
<gene>
    <name evidence="2" type="ORF">E4099_00720</name>
</gene>
<evidence type="ECO:0000313" key="2">
    <source>
        <dbReference type="EMBL" id="TGB19385.1"/>
    </source>
</evidence>
<dbReference type="RefSeq" id="WP_135336892.1">
    <property type="nucleotide sequence ID" value="NZ_JBHLTX010000035.1"/>
</dbReference>
<proteinExistence type="predicted"/>
<dbReference type="OrthoDB" id="4326862at2"/>
<protein>
    <submittedName>
        <fullName evidence="2">Uncharacterized protein</fullName>
    </submittedName>
</protein>
<name>A0A4Z0HE25_9ACTN</name>